<dbReference type="InterPro" id="IPR022150">
    <property type="entry name" value="AKNA_dom"/>
</dbReference>
<dbReference type="PANTHER" id="PTHR21510:SF15">
    <property type="entry name" value="MICROTUBULE ORGANIZATION PROTEIN AKNA"/>
    <property type="match status" value="1"/>
</dbReference>
<keyword evidence="5" id="KW-1185">Reference proteome</keyword>
<dbReference type="PANTHER" id="PTHR21510">
    <property type="entry name" value="AKNA DOMAIN-CONTAINING PROTEIN"/>
    <property type="match status" value="1"/>
</dbReference>
<dbReference type="InterPro" id="IPR052655">
    <property type="entry name" value="AKNA_Centrosome-Trans_reg"/>
</dbReference>
<dbReference type="GO" id="GO:0005813">
    <property type="term" value="C:centrosome"/>
    <property type="evidence" value="ECO:0007669"/>
    <property type="project" value="TreeGrafter"/>
</dbReference>
<evidence type="ECO:0000313" key="5">
    <source>
        <dbReference type="Proteomes" id="UP001279410"/>
    </source>
</evidence>
<feature type="region of interest" description="Disordered" evidence="2">
    <location>
        <begin position="604"/>
        <end position="843"/>
    </location>
</feature>
<dbReference type="GO" id="GO:0060234">
    <property type="term" value="P:neuroblast delamination"/>
    <property type="evidence" value="ECO:0007669"/>
    <property type="project" value="TreeGrafter"/>
</dbReference>
<dbReference type="EMBL" id="BRZM01000027">
    <property type="protein sequence ID" value="GLD56688.1"/>
    <property type="molecule type" value="Genomic_DNA"/>
</dbReference>
<proteinExistence type="predicted"/>
<sequence>METRKNTTAGVLFWTPAPNRASPASSVISEDVWEDEDGEQAGREDDFVSQMDDNGIIGLSEALEIVELEQTCGDAGTESNPTPVTPEEADLTGGERDTPPEERSYKLSEHLSHTETPGEDVQILSPCDGRIVTGQTQIEGSVKSDKQRKMSQPSPGATHSRINSHSTVRADSLTSRQSPDRELRTPRARTAEVNDSRNGSLSYPTPDFSKVEPRVRFPKDGYKPPKSRRSYKRDSLSPEPPIVFKSPADIVKEVLLNTTDGSTVPSDSNRPPISAPNSIVPQEFRCRQQATTLLEQLQEDYNRLLTKYAEAENTIDRLRLEAKVNLYSDPPKPGRSVQSVQSHNASRFMTLDFPQAQRAEINSASLHPNGHSAHQSHQVGQQLAKILYNQADKFLQQLQTFEDLLKKEKLQPSEQMKGLSQLAEGLNSLERGYLLAKDEHKVLQQRGAEISHFDPERELEGLIYQCGLHMDELKEQVEQMRQEQPTCEARPSPPPQPTPSSVPSEGAETLTHPQSPPVPLLVDPGRAVEVEVSSASEERDEEEAEMDHEDSLYSLYLKPLNGKHRRVEQDFATLMDHYQSFKELPKVFDHRLREEALLSLGTDIESGDEETKRWGQGTGNIEVQKSLPQRKAKSDHQESLVGISKQRTSRSSPPSCRASSQSTSLPVHPPINRGRLERGKSHSSSLSSLGEITASERRNSKLQTGSRRVLSQDGIISPETDSGFVGSESSRLTPAAPSPLHQRACRVFPVHRKSTQPSRGASKISSDQPDRSRQKQRRRTFSCSPQRWVSQTEQTRADSETSEFGLESDSTHTVSEDRQSDQYAESIHSLHSSHLSSSPTARYHHDDSLRALGSRQVANRNDTIQTLQAEVTRLRERIESLGNKKSLSATRAAPSAQERHAPHTSTPRVRPEERCQSDVSRGGRERQKNRKTLSCVDKQNPQRDFLTGSELEPPTPQSRPQVSRFTQTSTVPPDSYSSHTNTVHRARQHPAGSIHVSKTDEPDSRNHQAPVCLHCFSHQRSERPAGGNREPTHSSSRCHHCPLCGRPEAYRGTKADSDSPTHTSYQPAESPDRAMRSRFADAPPALLQCMPVCPPPLLMYSPHLYVAPSNSTGTSSGVRGHGEVRGRRRRSLSADKQYSLDSSLNRAIRAARHMKHTSRHMARSLATGLQYQDLLTQSY</sequence>
<protein>
    <submittedName>
        <fullName evidence="4">AT-hook-containing transcription factor</fullName>
    </submittedName>
</protein>
<dbReference type="GO" id="GO:0021849">
    <property type="term" value="P:neuroblast division in subventricular zone"/>
    <property type="evidence" value="ECO:0007669"/>
    <property type="project" value="TreeGrafter"/>
</dbReference>
<feature type="compositionally biased region" description="Polar residues" evidence="2">
    <location>
        <begin position="958"/>
        <end position="981"/>
    </location>
</feature>
<feature type="compositionally biased region" description="Polar residues" evidence="2">
    <location>
        <begin position="755"/>
        <end position="767"/>
    </location>
</feature>
<accession>A0AAD3R5Z8</accession>
<feature type="region of interest" description="Disordered" evidence="2">
    <location>
        <begin position="477"/>
        <end position="550"/>
    </location>
</feature>
<feature type="compositionally biased region" description="Acidic residues" evidence="2">
    <location>
        <begin position="538"/>
        <end position="548"/>
    </location>
</feature>
<feature type="domain" description="AKNA" evidence="3">
    <location>
        <begin position="429"/>
        <end position="497"/>
    </location>
</feature>
<evidence type="ECO:0000259" key="3">
    <source>
        <dbReference type="Pfam" id="PF12443"/>
    </source>
</evidence>
<keyword evidence="1" id="KW-0175">Coiled coil</keyword>
<feature type="coiled-coil region" evidence="1">
    <location>
        <begin position="287"/>
        <end position="321"/>
    </location>
</feature>
<evidence type="ECO:0000313" key="4">
    <source>
        <dbReference type="EMBL" id="GLD56688.1"/>
    </source>
</evidence>
<feature type="compositionally biased region" description="Basic and acidic residues" evidence="2">
    <location>
        <begin position="178"/>
        <end position="195"/>
    </location>
</feature>
<feature type="region of interest" description="Disordered" evidence="2">
    <location>
        <begin position="1020"/>
        <end position="1039"/>
    </location>
</feature>
<comment type="caution">
    <text evidence="4">The sequence shown here is derived from an EMBL/GenBank/DDBJ whole genome shotgun (WGS) entry which is preliminary data.</text>
</comment>
<feature type="region of interest" description="Disordered" evidence="2">
    <location>
        <begin position="1"/>
        <end position="46"/>
    </location>
</feature>
<evidence type="ECO:0000256" key="2">
    <source>
        <dbReference type="SAM" id="MobiDB-lite"/>
    </source>
</evidence>
<organism evidence="4 5">
    <name type="scientific">Lates japonicus</name>
    <name type="common">Japanese lates</name>
    <dbReference type="NCBI Taxonomy" id="270547"/>
    <lineage>
        <taxon>Eukaryota</taxon>
        <taxon>Metazoa</taxon>
        <taxon>Chordata</taxon>
        <taxon>Craniata</taxon>
        <taxon>Vertebrata</taxon>
        <taxon>Euteleostomi</taxon>
        <taxon>Actinopterygii</taxon>
        <taxon>Neopterygii</taxon>
        <taxon>Teleostei</taxon>
        <taxon>Neoteleostei</taxon>
        <taxon>Acanthomorphata</taxon>
        <taxon>Carangaria</taxon>
        <taxon>Carangaria incertae sedis</taxon>
        <taxon>Centropomidae</taxon>
        <taxon>Lates</taxon>
    </lineage>
</organism>
<feature type="region of interest" description="Disordered" evidence="2">
    <location>
        <begin position="1052"/>
        <end position="1073"/>
    </location>
</feature>
<feature type="compositionally biased region" description="Pro residues" evidence="2">
    <location>
        <begin position="491"/>
        <end position="500"/>
    </location>
</feature>
<feature type="region of interest" description="Disordered" evidence="2">
    <location>
        <begin position="70"/>
        <end position="244"/>
    </location>
</feature>
<feature type="compositionally biased region" description="Low complexity" evidence="2">
    <location>
        <begin position="826"/>
        <end position="838"/>
    </location>
</feature>
<reference evidence="4" key="1">
    <citation type="submission" date="2022-08" db="EMBL/GenBank/DDBJ databases">
        <title>Genome sequencing of akame (Lates japonicus).</title>
        <authorList>
            <person name="Hashiguchi Y."/>
            <person name="Takahashi H."/>
        </authorList>
    </citation>
    <scope>NUCLEOTIDE SEQUENCE</scope>
    <source>
        <strain evidence="4">Kochi</strain>
    </source>
</reference>
<gene>
    <name evidence="4" type="ORF">AKAME5_000899900</name>
</gene>
<evidence type="ECO:0000256" key="1">
    <source>
        <dbReference type="SAM" id="Coils"/>
    </source>
</evidence>
<feature type="compositionally biased region" description="Basic and acidic residues" evidence="2">
    <location>
        <begin position="909"/>
        <end position="926"/>
    </location>
</feature>
<feature type="region of interest" description="Disordered" evidence="2">
    <location>
        <begin position="882"/>
        <end position="1006"/>
    </location>
</feature>
<feature type="region of interest" description="Disordered" evidence="2">
    <location>
        <begin position="1111"/>
        <end position="1134"/>
    </location>
</feature>
<feature type="compositionally biased region" description="Low complexity" evidence="2">
    <location>
        <begin position="649"/>
        <end position="664"/>
    </location>
</feature>
<feature type="compositionally biased region" description="Polar residues" evidence="2">
    <location>
        <begin position="781"/>
        <end position="794"/>
    </location>
</feature>
<feature type="compositionally biased region" description="Basic and acidic residues" evidence="2">
    <location>
        <begin position="209"/>
        <end position="223"/>
    </location>
</feature>
<feature type="region of interest" description="Disordered" evidence="2">
    <location>
        <begin position="259"/>
        <end position="278"/>
    </location>
</feature>
<dbReference type="AlphaFoldDB" id="A0AAD3R5Z8"/>
<dbReference type="Proteomes" id="UP001279410">
    <property type="component" value="Unassembled WGS sequence"/>
</dbReference>
<feature type="compositionally biased region" description="Polar residues" evidence="2">
    <location>
        <begin position="150"/>
        <end position="177"/>
    </location>
</feature>
<feature type="compositionally biased region" description="Basic and acidic residues" evidence="2">
    <location>
        <begin position="93"/>
        <end position="113"/>
    </location>
</feature>
<feature type="compositionally biased region" description="Basic and acidic residues" evidence="2">
    <location>
        <begin position="997"/>
        <end position="1006"/>
    </location>
</feature>
<dbReference type="GO" id="GO:0001837">
    <property type="term" value="P:epithelial to mesenchymal transition"/>
    <property type="evidence" value="ECO:0007669"/>
    <property type="project" value="TreeGrafter"/>
</dbReference>
<name>A0AAD3R5Z8_LATJO</name>
<dbReference type="Pfam" id="PF12443">
    <property type="entry name" value="AKNA"/>
    <property type="match status" value="1"/>
</dbReference>